<dbReference type="RefSeq" id="WP_092476653.1">
    <property type="nucleotide sequence ID" value="NZ_FOHN01000004.1"/>
</dbReference>
<proteinExistence type="predicted"/>
<reference evidence="1 2" key="1">
    <citation type="submission" date="2016-10" db="EMBL/GenBank/DDBJ databases">
        <authorList>
            <person name="de Groot N.N."/>
        </authorList>
    </citation>
    <scope>NUCLEOTIDE SEQUENCE [LARGE SCALE GENOMIC DNA]</scope>
    <source>
        <strain evidence="1 2">DSM 1801</strain>
    </source>
</reference>
<evidence type="ECO:0000313" key="2">
    <source>
        <dbReference type="Proteomes" id="UP000199800"/>
    </source>
</evidence>
<name>A0A1H9ZT70_9FIRM</name>
<evidence type="ECO:0000313" key="1">
    <source>
        <dbReference type="EMBL" id="SES84915.1"/>
    </source>
</evidence>
<dbReference type="EMBL" id="FOHN01000004">
    <property type="protein sequence ID" value="SES84915.1"/>
    <property type="molecule type" value="Genomic_DNA"/>
</dbReference>
<dbReference type="OrthoDB" id="1741517at2"/>
<accession>A0A1H9ZT70</accession>
<keyword evidence="2" id="KW-1185">Reference proteome</keyword>
<gene>
    <name evidence="1" type="ORF">SAMN04487772_104110</name>
</gene>
<dbReference type="Proteomes" id="UP000199800">
    <property type="component" value="Unassembled WGS sequence"/>
</dbReference>
<organism evidence="1 2">
    <name type="scientific">[Clostridium] polysaccharolyticum</name>
    <dbReference type="NCBI Taxonomy" id="29364"/>
    <lineage>
        <taxon>Bacteria</taxon>
        <taxon>Bacillati</taxon>
        <taxon>Bacillota</taxon>
        <taxon>Clostridia</taxon>
        <taxon>Lachnospirales</taxon>
        <taxon>Lachnospiraceae</taxon>
    </lineage>
</organism>
<dbReference type="STRING" id="29364.SAMN04487772_104110"/>
<sequence>MEKIEFIKIDKKIEQVIGTSSFLARVKGQDKNVLKMLREEFEKDTTNYENAVAYTYFKWFLTNGKTDLGDTNFVYEVTFSNVEALNETLEEKPEYWILWILKYKIYSYMNFDENDFINSMEILIKQQNECEKMPYYLISEVLLAHFCYTKDNTKYAKEILERVMDNYTDKITILHAFFIGIVYEFRNIAKRSGDDDILELVESVLKKFF</sequence>
<protein>
    <submittedName>
        <fullName evidence="1">Uncharacterized protein</fullName>
    </submittedName>
</protein>
<dbReference type="AlphaFoldDB" id="A0A1H9ZT70"/>